<dbReference type="OrthoDB" id="3242409at2759"/>
<sequence length="331" mass="36574">MSGSALQDFGVDVNSTFVAHNRISRYVFLAGFVILVYDHLLTFDREVKHIWSTKLRLSTCWFLAMRYTGLVGNITVAIWHFADLSLEVCPTPLPLLLQFSSILLCIGLQRAWMFLIILLETFIEGSYTSTAYFRIVDVAVATLAFRVFAMYGLNRWILTFLLGATGFIVCAGLVTIVDFEKEPSSHVLLGSPIGCATTLPRSAAILPAAVWEATLGCDILVFVLTVRRAFMQRSSMLYSGSLIKRMAADGSMYFGIIILAILANVLSLYLEDELLAGLLSWFTTSLSLALLSRLMLNLHEAGSVDFIGGRPHSVDVEESIHFAVPPRTGID</sequence>
<feature type="transmembrane region" description="Helical" evidence="1">
    <location>
        <begin position="61"/>
        <end position="82"/>
    </location>
</feature>
<feature type="transmembrane region" description="Helical" evidence="1">
    <location>
        <begin position="157"/>
        <end position="179"/>
    </location>
</feature>
<reference evidence="3" key="1">
    <citation type="submission" date="2020-05" db="EMBL/GenBank/DDBJ databases">
        <title>Mycena genomes resolve the evolution of fungal bioluminescence.</title>
        <authorList>
            <person name="Tsai I.J."/>
        </authorList>
    </citation>
    <scope>NUCLEOTIDE SEQUENCE</scope>
    <source>
        <strain evidence="3">160909Yilan</strain>
    </source>
</reference>
<feature type="transmembrane region" description="Helical" evidence="1">
    <location>
        <begin position="94"/>
        <end position="119"/>
    </location>
</feature>
<feature type="transmembrane region" description="Helical" evidence="1">
    <location>
        <begin position="276"/>
        <end position="296"/>
    </location>
</feature>
<accession>A0A8H7D0H5</accession>
<feature type="transmembrane region" description="Helical" evidence="1">
    <location>
        <begin position="23"/>
        <end position="40"/>
    </location>
</feature>
<organism evidence="3 4">
    <name type="scientific">Mycena sanguinolenta</name>
    <dbReference type="NCBI Taxonomy" id="230812"/>
    <lineage>
        <taxon>Eukaryota</taxon>
        <taxon>Fungi</taxon>
        <taxon>Dikarya</taxon>
        <taxon>Basidiomycota</taxon>
        <taxon>Agaricomycotina</taxon>
        <taxon>Agaricomycetes</taxon>
        <taxon>Agaricomycetidae</taxon>
        <taxon>Agaricales</taxon>
        <taxon>Marasmiineae</taxon>
        <taxon>Mycenaceae</taxon>
        <taxon>Mycena</taxon>
    </lineage>
</organism>
<feature type="transmembrane region" description="Helical" evidence="1">
    <location>
        <begin position="209"/>
        <end position="230"/>
    </location>
</feature>
<comment type="caution">
    <text evidence="3">The sequence shown here is derived from an EMBL/GenBank/DDBJ whole genome shotgun (WGS) entry which is preliminary data.</text>
</comment>
<keyword evidence="1" id="KW-0812">Transmembrane</keyword>
<feature type="domain" description="DUF6533" evidence="2">
    <location>
        <begin position="26"/>
        <end position="71"/>
    </location>
</feature>
<dbReference type="Pfam" id="PF20151">
    <property type="entry name" value="DUF6533"/>
    <property type="match status" value="1"/>
</dbReference>
<keyword evidence="1" id="KW-1133">Transmembrane helix</keyword>
<name>A0A8H7D0H5_9AGAR</name>
<evidence type="ECO:0000313" key="3">
    <source>
        <dbReference type="EMBL" id="KAF7357399.1"/>
    </source>
</evidence>
<keyword evidence="4" id="KW-1185">Reference proteome</keyword>
<feature type="transmembrane region" description="Helical" evidence="1">
    <location>
        <begin position="251"/>
        <end position="270"/>
    </location>
</feature>
<evidence type="ECO:0000259" key="2">
    <source>
        <dbReference type="Pfam" id="PF20151"/>
    </source>
</evidence>
<proteinExistence type="predicted"/>
<evidence type="ECO:0000313" key="4">
    <source>
        <dbReference type="Proteomes" id="UP000623467"/>
    </source>
</evidence>
<gene>
    <name evidence="3" type="ORF">MSAN_01335900</name>
</gene>
<dbReference type="AlphaFoldDB" id="A0A8H7D0H5"/>
<evidence type="ECO:0000256" key="1">
    <source>
        <dbReference type="SAM" id="Phobius"/>
    </source>
</evidence>
<dbReference type="EMBL" id="JACAZH010000010">
    <property type="protein sequence ID" value="KAF7357399.1"/>
    <property type="molecule type" value="Genomic_DNA"/>
</dbReference>
<protein>
    <recommendedName>
        <fullName evidence="2">DUF6533 domain-containing protein</fullName>
    </recommendedName>
</protein>
<keyword evidence="1" id="KW-0472">Membrane</keyword>
<dbReference type="InterPro" id="IPR045340">
    <property type="entry name" value="DUF6533"/>
</dbReference>
<dbReference type="Proteomes" id="UP000623467">
    <property type="component" value="Unassembled WGS sequence"/>
</dbReference>